<evidence type="ECO:0000313" key="3">
    <source>
        <dbReference type="Proteomes" id="UP000585474"/>
    </source>
</evidence>
<dbReference type="EMBL" id="BJWL01000023">
    <property type="protein sequence ID" value="GFZ12693.1"/>
    <property type="molecule type" value="Genomic_DNA"/>
</dbReference>
<dbReference type="Proteomes" id="UP000585474">
    <property type="component" value="Unassembled WGS sequence"/>
</dbReference>
<proteinExistence type="predicted"/>
<evidence type="ECO:0000313" key="2">
    <source>
        <dbReference type="EMBL" id="GFZ12693.1"/>
    </source>
</evidence>
<dbReference type="AlphaFoldDB" id="A0A7J0GPI7"/>
<name>A0A7J0GPI7_9ERIC</name>
<protein>
    <submittedName>
        <fullName evidence="2">Uncharacterized protein</fullName>
    </submittedName>
</protein>
<comment type="caution">
    <text evidence="2">The sequence shown here is derived from an EMBL/GenBank/DDBJ whole genome shotgun (WGS) entry which is preliminary data.</text>
</comment>
<organism evidence="2 3">
    <name type="scientific">Actinidia rufa</name>
    <dbReference type="NCBI Taxonomy" id="165716"/>
    <lineage>
        <taxon>Eukaryota</taxon>
        <taxon>Viridiplantae</taxon>
        <taxon>Streptophyta</taxon>
        <taxon>Embryophyta</taxon>
        <taxon>Tracheophyta</taxon>
        <taxon>Spermatophyta</taxon>
        <taxon>Magnoliopsida</taxon>
        <taxon>eudicotyledons</taxon>
        <taxon>Gunneridae</taxon>
        <taxon>Pentapetalae</taxon>
        <taxon>asterids</taxon>
        <taxon>Ericales</taxon>
        <taxon>Actinidiaceae</taxon>
        <taxon>Actinidia</taxon>
    </lineage>
</organism>
<sequence>MWKIDHMHMQNTILMTSKSMNDARGNYEARREHPRVAKTPYERGNKLLADAYRPLRAKGTTNAKRGRDDGDLRVKLVFKAPMATKTIIPARSTTRIAMSAPKAQFQRYQTSFALEIEGMDPSEKFNHPKFTMYDGKSNLRSHVCHFRQMMALWNYLNALMCRVFPSRLGDLEWFNKLPPGAETRRSATIANGIRSSTTIEECLEELVVVNYKLGLTPSEKLWADLTLDPPVDLRDLMTREFVGQEKTKAEETKIRPNPRFDCNREGADDALEEDLPPGIIHMIGGLNHPDLENRIGGDLHHQTNARDLGYPTSAHREESSTRILATTEPAPEGSEVRKEPPHGAEAHTIENITEVLRFARNHLRSIIPRPEKSIKKLVVSQVIGKFEAWGAKMAKCLAIAKTFLIEFIVIKIEQVGRNLNSHADALACLVSVFEGKTGWTIVVDLISVPGHETINNLS</sequence>
<accession>A0A7J0GPI7</accession>
<feature type="region of interest" description="Disordered" evidence="1">
    <location>
        <begin position="302"/>
        <end position="342"/>
    </location>
</feature>
<gene>
    <name evidence="2" type="ORF">Acr_23g0010780</name>
</gene>
<evidence type="ECO:0000256" key="1">
    <source>
        <dbReference type="SAM" id="MobiDB-lite"/>
    </source>
</evidence>
<keyword evidence="3" id="KW-1185">Reference proteome</keyword>
<reference evidence="2 3" key="1">
    <citation type="submission" date="2019-07" db="EMBL/GenBank/DDBJ databases">
        <title>De Novo Assembly of kiwifruit Actinidia rufa.</title>
        <authorList>
            <person name="Sugita-Konishi S."/>
            <person name="Sato K."/>
            <person name="Mori E."/>
            <person name="Abe Y."/>
            <person name="Kisaki G."/>
            <person name="Hamano K."/>
            <person name="Suezawa K."/>
            <person name="Otani M."/>
            <person name="Fukuda T."/>
            <person name="Manabe T."/>
            <person name="Gomi K."/>
            <person name="Tabuchi M."/>
            <person name="Akimitsu K."/>
            <person name="Kataoka I."/>
        </authorList>
    </citation>
    <scope>NUCLEOTIDE SEQUENCE [LARGE SCALE GENOMIC DNA]</scope>
    <source>
        <strain evidence="3">cv. Fuchu</strain>
    </source>
</reference>